<gene>
    <name evidence="2" type="ORF">Syun_012605</name>
</gene>
<proteinExistence type="predicted"/>
<accession>A0AAP0K1Y9</accession>
<sequence>MKTTARAAGEPRSPLSGQSVSNSLEGLLNVKVLTLSSATVVVTIYSYNDTASCFFSNANQTTDTTISFQDNQFILVLAWSVSILPNWKTETYNTAKARTIIASTVKAIVDERIGNGEVSKKQGDFLQILLFANTLYTKEITHIVKIGAF</sequence>
<evidence type="ECO:0000259" key="1">
    <source>
        <dbReference type="Pfam" id="PF17834"/>
    </source>
</evidence>
<dbReference type="AlphaFoldDB" id="A0AAP0K1Y9"/>
<feature type="domain" description="Beta-galactosidase beta-sandwich" evidence="1">
    <location>
        <begin position="42"/>
        <end position="96"/>
    </location>
</feature>
<protein>
    <recommendedName>
        <fullName evidence="1">Beta-galactosidase beta-sandwich domain-containing protein</fullName>
    </recommendedName>
</protein>
<reference evidence="2 3" key="1">
    <citation type="submission" date="2024-01" db="EMBL/GenBank/DDBJ databases">
        <title>Genome assemblies of Stephania.</title>
        <authorList>
            <person name="Yang L."/>
        </authorList>
    </citation>
    <scope>NUCLEOTIDE SEQUENCE [LARGE SCALE GENOMIC DNA]</scope>
    <source>
        <strain evidence="2">YNDBR</strain>
        <tissue evidence="2">Leaf</tissue>
    </source>
</reference>
<name>A0AAP0K1Y9_9MAGN</name>
<keyword evidence="3" id="KW-1185">Reference proteome</keyword>
<comment type="caution">
    <text evidence="2">The sequence shown here is derived from an EMBL/GenBank/DDBJ whole genome shotgun (WGS) entry which is preliminary data.</text>
</comment>
<evidence type="ECO:0000313" key="3">
    <source>
        <dbReference type="Proteomes" id="UP001420932"/>
    </source>
</evidence>
<dbReference type="Pfam" id="PF17834">
    <property type="entry name" value="GHD"/>
    <property type="match status" value="1"/>
</dbReference>
<evidence type="ECO:0000313" key="2">
    <source>
        <dbReference type="EMBL" id="KAK9143205.1"/>
    </source>
</evidence>
<organism evidence="2 3">
    <name type="scientific">Stephania yunnanensis</name>
    <dbReference type="NCBI Taxonomy" id="152371"/>
    <lineage>
        <taxon>Eukaryota</taxon>
        <taxon>Viridiplantae</taxon>
        <taxon>Streptophyta</taxon>
        <taxon>Embryophyta</taxon>
        <taxon>Tracheophyta</taxon>
        <taxon>Spermatophyta</taxon>
        <taxon>Magnoliopsida</taxon>
        <taxon>Ranunculales</taxon>
        <taxon>Menispermaceae</taxon>
        <taxon>Menispermoideae</taxon>
        <taxon>Cissampelideae</taxon>
        <taxon>Stephania</taxon>
    </lineage>
</organism>
<dbReference type="EMBL" id="JBBNAF010000005">
    <property type="protein sequence ID" value="KAK9143205.1"/>
    <property type="molecule type" value="Genomic_DNA"/>
</dbReference>
<dbReference type="Proteomes" id="UP001420932">
    <property type="component" value="Unassembled WGS sequence"/>
</dbReference>
<dbReference type="InterPro" id="IPR041392">
    <property type="entry name" value="GHD"/>
</dbReference>